<dbReference type="HAMAP" id="MF_02071">
    <property type="entry name" value="RlpA"/>
    <property type="match status" value="1"/>
</dbReference>
<evidence type="ECO:0000256" key="4">
    <source>
        <dbReference type="RuleBase" id="RU003495"/>
    </source>
</evidence>
<accession>Q0HSB4</accession>
<dbReference type="NCBIfam" id="TIGR00413">
    <property type="entry name" value="rlpA"/>
    <property type="match status" value="1"/>
</dbReference>
<keyword evidence="3" id="KW-0732">Signal</keyword>
<dbReference type="KEGG" id="shm:Shewmr7_3007"/>
<dbReference type="EC" id="4.2.2.-" evidence="3"/>
<dbReference type="SUPFAM" id="SSF50685">
    <property type="entry name" value="Barwin-like endoglucanases"/>
    <property type="match status" value="1"/>
</dbReference>
<protein>
    <recommendedName>
        <fullName evidence="3">Endolytic peptidoglycan transglycosylase RlpA</fullName>
        <ecNumber evidence="3">4.2.2.-</ecNumber>
    </recommendedName>
</protein>
<keyword evidence="2 3" id="KW-0961">Cell wall biogenesis/degradation</keyword>
<proteinExistence type="inferred from homology"/>
<dbReference type="GO" id="GO:0008932">
    <property type="term" value="F:lytic endotransglycosylase activity"/>
    <property type="evidence" value="ECO:0007669"/>
    <property type="project" value="UniProtKB-UniRule"/>
</dbReference>
<dbReference type="InterPro" id="IPR034718">
    <property type="entry name" value="RlpA"/>
</dbReference>
<name>Q0HSB4_SHESR</name>
<reference evidence="6" key="1">
    <citation type="submission" date="2006-08" db="EMBL/GenBank/DDBJ databases">
        <title>Complete sequence of Chromosome1 of Shewanella sp. MR-7.</title>
        <authorList>
            <consortium name="US DOE Joint Genome Institute"/>
            <person name="Copeland A."/>
            <person name="Lucas S."/>
            <person name="Lapidus A."/>
            <person name="Barry K."/>
            <person name="Detter J.C."/>
            <person name="Glavina del Rio T."/>
            <person name="Hammon N."/>
            <person name="Israni S."/>
            <person name="Dalin E."/>
            <person name="Tice H."/>
            <person name="Pitluck S."/>
            <person name="Kiss H."/>
            <person name="Brettin T."/>
            <person name="Bruce D."/>
            <person name="Han C."/>
            <person name="Tapia R."/>
            <person name="Gilna P."/>
            <person name="Schmutz J."/>
            <person name="Larimer F."/>
            <person name="Land M."/>
            <person name="Hauser L."/>
            <person name="Kyrpides N."/>
            <person name="Mikhailova N."/>
            <person name="Nealson K."/>
            <person name="Konstantinidis K."/>
            <person name="Klappenbach J."/>
            <person name="Tiedje J."/>
            <person name="Richardson P."/>
        </authorList>
    </citation>
    <scope>NUCLEOTIDE SEQUENCE</scope>
    <source>
        <strain evidence="6">MR-7</strain>
    </source>
</reference>
<comment type="similarity">
    <text evidence="3 4">Belongs to the RlpA family.</text>
</comment>
<dbReference type="HOGENOM" id="CLU_042923_7_1_6"/>
<dbReference type="PANTHER" id="PTHR34183:SF8">
    <property type="entry name" value="ENDOLYTIC PEPTIDOGLYCAN TRANSGLYCOSYLASE RLPA-RELATED"/>
    <property type="match status" value="1"/>
</dbReference>
<organism evidence="6">
    <name type="scientific">Shewanella sp. (strain MR-7)</name>
    <dbReference type="NCBI Taxonomy" id="60481"/>
    <lineage>
        <taxon>Bacteria</taxon>
        <taxon>Pseudomonadati</taxon>
        <taxon>Pseudomonadota</taxon>
        <taxon>Gammaproteobacteria</taxon>
        <taxon>Alteromonadales</taxon>
        <taxon>Shewanellaceae</taxon>
        <taxon>Shewanella</taxon>
    </lineage>
</organism>
<dbReference type="AlphaFoldDB" id="Q0HSB4"/>
<feature type="domain" description="RlpA-like protein double-psi beta-barrel" evidence="5">
    <location>
        <begin position="50"/>
        <end position="139"/>
    </location>
</feature>
<evidence type="ECO:0000256" key="2">
    <source>
        <dbReference type="ARBA" id="ARBA00023316"/>
    </source>
</evidence>
<gene>
    <name evidence="3" type="primary">rlpA</name>
    <name evidence="6" type="ordered locus">Shewmr7_3007</name>
</gene>
<dbReference type="Pfam" id="PF03330">
    <property type="entry name" value="DPBB_1"/>
    <property type="match status" value="1"/>
</dbReference>
<evidence type="ECO:0000256" key="3">
    <source>
        <dbReference type="HAMAP-Rule" id="MF_02071"/>
    </source>
</evidence>
<evidence type="ECO:0000256" key="1">
    <source>
        <dbReference type="ARBA" id="ARBA00023239"/>
    </source>
</evidence>
<dbReference type="Gene3D" id="2.40.40.10">
    <property type="entry name" value="RlpA-like domain"/>
    <property type="match status" value="1"/>
</dbReference>
<dbReference type="InterPro" id="IPR036908">
    <property type="entry name" value="RlpA-like_sf"/>
</dbReference>
<keyword evidence="1 3" id="KW-0456">Lyase</keyword>
<dbReference type="GO" id="GO:0000270">
    <property type="term" value="P:peptidoglycan metabolic process"/>
    <property type="evidence" value="ECO:0007669"/>
    <property type="project" value="UniProtKB-UniRule"/>
</dbReference>
<dbReference type="InterPro" id="IPR012997">
    <property type="entry name" value="RplA"/>
</dbReference>
<dbReference type="PANTHER" id="PTHR34183">
    <property type="entry name" value="ENDOLYTIC PEPTIDOGLYCAN TRANSGLYCOSYLASE RLPA"/>
    <property type="match status" value="1"/>
</dbReference>
<sequence length="147" mass="15834" precursor="true">MLYIARMMNSFAKGCSVSLKYLSLTLMLLATLALSGCSSTHSGNWQGFTESGQASFYGDKHQNKKTASGERYSHKLKTAAHKEIPFGSVVKVTNLMNGKTVVVKVNDRGPFVRGRIIDLSKSAFSSIGNTSAGLLDVKIEVIQAASQ</sequence>
<keyword evidence="6" id="KW-0449">Lipoprotein</keyword>
<dbReference type="EMBL" id="CP000444">
    <property type="protein sequence ID" value="ABI43991.1"/>
    <property type="molecule type" value="Genomic_DNA"/>
</dbReference>
<feature type="signal peptide" evidence="3">
    <location>
        <begin position="1"/>
        <end position="35"/>
    </location>
</feature>
<feature type="chain" id="PRO_5009992433" description="Endolytic peptidoglycan transglycosylase RlpA" evidence="3">
    <location>
        <begin position="36"/>
        <end position="147"/>
    </location>
</feature>
<evidence type="ECO:0000313" key="6">
    <source>
        <dbReference type="EMBL" id="ABI43991.1"/>
    </source>
</evidence>
<dbReference type="InterPro" id="IPR009009">
    <property type="entry name" value="RlpA-like_DPBB"/>
</dbReference>
<comment type="function">
    <text evidence="3">Lytic transglycosylase with a strong preference for naked glycan strands that lack stem peptides.</text>
</comment>
<evidence type="ECO:0000259" key="5">
    <source>
        <dbReference type="Pfam" id="PF03330"/>
    </source>
</evidence>
<dbReference type="CDD" id="cd22268">
    <property type="entry name" value="DPBB_RlpA-like"/>
    <property type="match status" value="1"/>
</dbReference>
<dbReference type="GO" id="GO:0071555">
    <property type="term" value="P:cell wall organization"/>
    <property type="evidence" value="ECO:0007669"/>
    <property type="project" value="UniProtKB-KW"/>
</dbReference>